<sequence>MFMLHCISPHLMALYACVYRSHVAYAHPIPIAPLPPSPQHLYVHPCTCSGYRECARNNSACQRTAAATQPKCTKITPREGRLCNGGSWIFSR</sequence>
<reference evidence="2" key="1">
    <citation type="submission" date="2018-01" db="EMBL/GenBank/DDBJ databases">
        <title>An insight into the sialome of Amazonian anophelines.</title>
        <authorList>
            <person name="Ribeiro J.M."/>
            <person name="Scarpassa V."/>
            <person name="Calvo E."/>
        </authorList>
    </citation>
    <scope>NUCLEOTIDE SEQUENCE</scope>
</reference>
<organism evidence="2">
    <name type="scientific">Anopheles darlingi</name>
    <name type="common">Mosquito</name>
    <dbReference type="NCBI Taxonomy" id="43151"/>
    <lineage>
        <taxon>Eukaryota</taxon>
        <taxon>Metazoa</taxon>
        <taxon>Ecdysozoa</taxon>
        <taxon>Arthropoda</taxon>
        <taxon>Hexapoda</taxon>
        <taxon>Insecta</taxon>
        <taxon>Pterygota</taxon>
        <taxon>Neoptera</taxon>
        <taxon>Endopterygota</taxon>
        <taxon>Diptera</taxon>
        <taxon>Nematocera</taxon>
        <taxon>Culicoidea</taxon>
        <taxon>Culicidae</taxon>
        <taxon>Anophelinae</taxon>
        <taxon>Anopheles</taxon>
    </lineage>
</organism>
<proteinExistence type="predicted"/>
<feature type="signal peptide" evidence="1">
    <location>
        <begin position="1"/>
        <end position="26"/>
    </location>
</feature>
<evidence type="ECO:0000313" key="2">
    <source>
        <dbReference type="EMBL" id="MBW80133.1"/>
    </source>
</evidence>
<dbReference type="EMBL" id="GGFL01015955">
    <property type="protein sequence ID" value="MBW80133.1"/>
    <property type="molecule type" value="Transcribed_RNA"/>
</dbReference>
<protein>
    <submittedName>
        <fullName evidence="2">Putative secreted protein</fullName>
    </submittedName>
</protein>
<keyword evidence="1" id="KW-0732">Signal</keyword>
<evidence type="ECO:0000256" key="1">
    <source>
        <dbReference type="SAM" id="SignalP"/>
    </source>
</evidence>
<feature type="chain" id="PRO_5014902101" evidence="1">
    <location>
        <begin position="27"/>
        <end position="92"/>
    </location>
</feature>
<accession>A0A2M4DRE8</accession>
<name>A0A2M4DRE8_ANODA</name>
<dbReference type="AlphaFoldDB" id="A0A2M4DRE8"/>